<dbReference type="EMBL" id="WOWK01000111">
    <property type="protein sequence ID" value="KAF0318346.1"/>
    <property type="molecule type" value="Genomic_DNA"/>
</dbReference>
<keyword evidence="3" id="KW-1185">Reference proteome</keyword>
<evidence type="ECO:0000313" key="2">
    <source>
        <dbReference type="EMBL" id="KAF0318346.1"/>
    </source>
</evidence>
<feature type="region of interest" description="Disordered" evidence="1">
    <location>
        <begin position="1"/>
        <end position="35"/>
    </location>
</feature>
<protein>
    <submittedName>
        <fullName evidence="2">Uncharacterized protein</fullName>
    </submittedName>
</protein>
<sequence>MSRNKNMNKNKRQRIKKRQNKDAQKPNPSSRAASAKLIQKQNPFSRLTPEILTNICSLLFPTHHNLQDVFEVDGPAIIHHRWKDVYNLSLVDRRCRTIISPFLYRCIPIPGPRSLTKLLSFVRFVTDKPTIAQGIQQLYLQLEVVNSGVTVLSQDDAKWVVEQAAETGTPFCDCKWEGLPHKQEFEWKGTKRAQSRVPERPMKRYTDEVETRNWDECQRMETLLLILLRRLPGLVDLGLEHGKRVFSHVYTAFENQRLDAGDRRRQNLPPVPPRVTLPSLPTVRSVAMKINRSATEWQHVDDKDVRILMEMCLKAERLSVEELKPVGRLMPWVNPNNPHLLPWLNSVRKLTLTNSRSVDSWKEMAAVALYIRSCPVLEEFRFMAKYRETREGTPHRVRVPQEAMLFLENALTAMHFWCLRTLVLDFRHCTQSDRPPAWGRLREYANLKNIYLNLGHRIPQGSYGYRDRNKMDREATEVLKALPPCVRVARLAGEFWLPKPLKRLIRNHKRVPYLHDIEVEGGDDSDTLEAMASLQERFAQCGTGGGQLRSPQSSKPVVVGSSAAKIWPRPVRSEWREDAPEILRWTNREMVVYGTRKYPDPGAKLVVQKPTTIPTPSKKTEMPMPVWLEWMHPATEPGKEPTLRRTNMASEMPMAIWPNYEDAPRSVRESMRIMGATPGGPADAARTTKRLWALVRQAASPLPLS</sequence>
<evidence type="ECO:0000256" key="1">
    <source>
        <dbReference type="SAM" id="MobiDB-lite"/>
    </source>
</evidence>
<reference evidence="2 3" key="1">
    <citation type="submission" date="2019-12" db="EMBL/GenBank/DDBJ databases">
        <title>A genome sequence resource for the geographically widespread anthracnose pathogen Colletotrichum asianum.</title>
        <authorList>
            <person name="Meng Y."/>
        </authorList>
    </citation>
    <scope>NUCLEOTIDE SEQUENCE [LARGE SCALE GENOMIC DNA]</scope>
    <source>
        <strain evidence="2 3">ICMP 18580</strain>
    </source>
</reference>
<feature type="compositionally biased region" description="Basic residues" evidence="1">
    <location>
        <begin position="1"/>
        <end position="19"/>
    </location>
</feature>
<dbReference type="Proteomes" id="UP000434172">
    <property type="component" value="Unassembled WGS sequence"/>
</dbReference>
<evidence type="ECO:0000313" key="3">
    <source>
        <dbReference type="Proteomes" id="UP000434172"/>
    </source>
</evidence>
<gene>
    <name evidence="2" type="ORF">GQ607_014375</name>
</gene>
<organism evidence="2 3">
    <name type="scientific">Colletotrichum asianum</name>
    <dbReference type="NCBI Taxonomy" id="702518"/>
    <lineage>
        <taxon>Eukaryota</taxon>
        <taxon>Fungi</taxon>
        <taxon>Dikarya</taxon>
        <taxon>Ascomycota</taxon>
        <taxon>Pezizomycotina</taxon>
        <taxon>Sordariomycetes</taxon>
        <taxon>Hypocreomycetidae</taxon>
        <taxon>Glomerellales</taxon>
        <taxon>Glomerellaceae</taxon>
        <taxon>Colletotrichum</taxon>
        <taxon>Colletotrichum gloeosporioides species complex</taxon>
    </lineage>
</organism>
<dbReference type="AlphaFoldDB" id="A0A8H3VXG1"/>
<proteinExistence type="predicted"/>
<dbReference type="OrthoDB" id="4826720at2759"/>
<name>A0A8H3VXG1_9PEZI</name>
<comment type="caution">
    <text evidence="2">The sequence shown here is derived from an EMBL/GenBank/DDBJ whole genome shotgun (WGS) entry which is preliminary data.</text>
</comment>
<accession>A0A8H3VXG1</accession>